<feature type="transmembrane region" description="Helical" evidence="1">
    <location>
        <begin position="28"/>
        <end position="48"/>
    </location>
</feature>
<reference evidence="2" key="1">
    <citation type="journal article" date="2021" name="Proc. Natl. Acad. Sci. U.S.A.">
        <title>A Catalog of Tens of Thousands of Viruses from Human Metagenomes Reveals Hidden Associations with Chronic Diseases.</title>
        <authorList>
            <person name="Tisza M.J."/>
            <person name="Buck C.B."/>
        </authorList>
    </citation>
    <scope>NUCLEOTIDE SEQUENCE</scope>
    <source>
        <strain evidence="2">CtPyh10</strain>
    </source>
</reference>
<dbReference type="EMBL" id="BK032711">
    <property type="protein sequence ID" value="DAF56281.1"/>
    <property type="molecule type" value="Genomic_DNA"/>
</dbReference>
<keyword evidence="1" id="KW-0812">Transmembrane</keyword>
<keyword evidence="1" id="KW-0472">Membrane</keyword>
<sequence length="90" mass="9122">MGTVLAIVVITYLIGLLCKSIGSIRDELIPVIVGAAGGVLGIVGMYVIPDFPAKDVLNALAVGIVSGLASTGVNQVYKQLVKAEIDPGGD</sequence>
<accession>A0A8S5SZ45</accession>
<name>A0A8S5SZ45_9CAUD</name>
<protein>
    <submittedName>
        <fullName evidence="2">Holin</fullName>
    </submittedName>
</protein>
<evidence type="ECO:0000313" key="2">
    <source>
        <dbReference type="EMBL" id="DAF56281.1"/>
    </source>
</evidence>
<evidence type="ECO:0000256" key="1">
    <source>
        <dbReference type="SAM" id="Phobius"/>
    </source>
</evidence>
<proteinExistence type="predicted"/>
<organism evidence="2">
    <name type="scientific">Siphoviridae sp. ctPyh10</name>
    <dbReference type="NCBI Taxonomy" id="2827865"/>
    <lineage>
        <taxon>Viruses</taxon>
        <taxon>Duplodnaviria</taxon>
        <taxon>Heunggongvirae</taxon>
        <taxon>Uroviricota</taxon>
        <taxon>Caudoviricetes</taxon>
    </lineage>
</organism>
<keyword evidence="1" id="KW-1133">Transmembrane helix</keyword>
<dbReference type="Pfam" id="PF16079">
    <property type="entry name" value="Phage_holin_5_2"/>
    <property type="match status" value="1"/>
</dbReference>
<dbReference type="InterPro" id="IPR032111">
    <property type="entry name" value="Clostridium_phage_holin"/>
</dbReference>